<reference evidence="2 3" key="1">
    <citation type="submission" date="2017-09" db="EMBL/GenBank/DDBJ databases">
        <title>Large-scale bioinformatics analysis of Bacillus genomes uncovers conserved roles of natural products in bacterial physiology.</title>
        <authorList>
            <consortium name="Agbiome Team Llc"/>
            <person name="Bleich R.M."/>
            <person name="Kirk G.J."/>
            <person name="Santa Maria K.C."/>
            <person name="Allen S.E."/>
            <person name="Farag S."/>
            <person name="Shank E.A."/>
            <person name="Bowers A."/>
        </authorList>
    </citation>
    <scope>NUCLEOTIDE SEQUENCE [LARGE SCALE GENOMIC DNA]</scope>
    <source>
        <strain evidence="2 3">AFS000414</strain>
    </source>
</reference>
<evidence type="ECO:0000313" key="3">
    <source>
        <dbReference type="Proteomes" id="UP000220435"/>
    </source>
</evidence>
<feature type="transmembrane region" description="Helical" evidence="1">
    <location>
        <begin position="6"/>
        <end position="23"/>
    </location>
</feature>
<evidence type="ECO:0000313" key="2">
    <source>
        <dbReference type="EMBL" id="PEK16953.1"/>
    </source>
</evidence>
<accession>A0AB73RYI2</accession>
<evidence type="ECO:0008006" key="4">
    <source>
        <dbReference type="Google" id="ProtNLM"/>
    </source>
</evidence>
<gene>
    <name evidence="2" type="ORF">CN694_29530</name>
</gene>
<organism evidence="2 3">
    <name type="scientific">Bacillus wiedmannii</name>
    <dbReference type="NCBI Taxonomy" id="1890302"/>
    <lineage>
        <taxon>Bacteria</taxon>
        <taxon>Bacillati</taxon>
        <taxon>Bacillota</taxon>
        <taxon>Bacilli</taxon>
        <taxon>Bacillales</taxon>
        <taxon>Bacillaceae</taxon>
        <taxon>Bacillus</taxon>
        <taxon>Bacillus cereus group</taxon>
    </lineage>
</organism>
<dbReference type="Proteomes" id="UP000220435">
    <property type="component" value="Unassembled WGS sequence"/>
</dbReference>
<keyword evidence="1" id="KW-0472">Membrane</keyword>
<protein>
    <recommendedName>
        <fullName evidence="4">DUF3021 domain-containing protein</fullName>
    </recommendedName>
</protein>
<dbReference type="RefSeq" id="WP_064472837.1">
    <property type="nucleotide sequence ID" value="NZ_JBALML010000114.1"/>
</dbReference>
<dbReference type="EMBL" id="NUFG01000040">
    <property type="protein sequence ID" value="PEK16953.1"/>
    <property type="molecule type" value="Genomic_DNA"/>
</dbReference>
<comment type="caution">
    <text evidence="2">The sequence shown here is derived from an EMBL/GenBank/DDBJ whole genome shotgun (WGS) entry which is preliminary data.</text>
</comment>
<proteinExistence type="predicted"/>
<keyword evidence="1" id="KW-0812">Transmembrane</keyword>
<keyword evidence="1" id="KW-1133">Transmembrane helix</keyword>
<sequence length="98" mass="11440">MILENVSTIGALAFLFLMIYLATDPKDVSLLTIPAYFGGMWVTNWLTENGFQGTFMYTCWLVVYTVIMIFLFFASIRLGIRNIKYIKEKIRKRRAIKK</sequence>
<evidence type="ECO:0000256" key="1">
    <source>
        <dbReference type="SAM" id="Phobius"/>
    </source>
</evidence>
<feature type="transmembrane region" description="Helical" evidence="1">
    <location>
        <begin position="53"/>
        <end position="80"/>
    </location>
</feature>
<dbReference type="AlphaFoldDB" id="A0AB73RYI2"/>
<name>A0AB73RYI2_9BACI</name>